<protein>
    <submittedName>
        <fullName evidence="2">Protein SFI1</fullName>
    </submittedName>
</protein>
<comment type="caution">
    <text evidence="2">The sequence shown here is derived from an EMBL/GenBank/DDBJ whole genome shotgun (WGS) entry which is preliminary data.</text>
</comment>
<dbReference type="CDD" id="cd09917">
    <property type="entry name" value="F-box_SF"/>
    <property type="match status" value="1"/>
</dbReference>
<dbReference type="InterPro" id="IPR001810">
    <property type="entry name" value="F-box_dom"/>
</dbReference>
<dbReference type="Pfam" id="PF12937">
    <property type="entry name" value="F-box-like"/>
    <property type="match status" value="1"/>
</dbReference>
<dbReference type="EMBL" id="SSOP01000331">
    <property type="protein sequence ID" value="KAB5589012.1"/>
    <property type="molecule type" value="Genomic_DNA"/>
</dbReference>
<sequence>MDTSKPQSFIDLPLELLIEVARYLQPLDLMQASRASKSFRSLFMRRSAALVWETTFRNVEGLPPCPEGVCEPRYAALLFIEECSICAQPAPRDMDPGVLVRLCSECLEKERMDIVNVKHRDLVFASYVYPDTTMFLDGWCLYRDVKDVETTYEALIAAGDEEATTRWVNKRRQLVTDWNRKAKLLQVWIRNRFTARFFEHLRLKEARQAQIKSRLIALGWRRADFRQSKNWPQAEWDSLVYNPEPLDDHTWERILPSILEHIKKNRDQRLQNEAFRRKKVRMGEIKKWLEAVQNKLSPLVLATRKPNNTEEVPMEQSCEPLLNQLFPMIEVVETWPEYMTLVETDLPTKSFRVEFRRKRGQLTRLIADWRRDAEAAALEILPKDTLPVSSHSIQFNLATIAGDDTRPFDYLPVDTRRLLRADATFSNTNNWAFGFYPDIFCSWTETTKLEYDYDASKIAKALLRVLGCPEASYPEMKTFNDKFVCGRCDKLLYTWPLIVQHFYDEGLKWQRYSQILSARVEVNKSFAYLFTHDVDAINPQPLVRIVEAPTPPGPCFLLEWCKICDEIESDDIQFSGTHEQILNHLRDVHLIENPADGLHYTLSITHRLSLINA</sequence>
<name>A0A5N5QB63_9AGAM</name>
<organism evidence="2 3">
    <name type="scientific">Ceratobasidium theobromae</name>
    <dbReference type="NCBI Taxonomy" id="1582974"/>
    <lineage>
        <taxon>Eukaryota</taxon>
        <taxon>Fungi</taxon>
        <taxon>Dikarya</taxon>
        <taxon>Basidiomycota</taxon>
        <taxon>Agaricomycotina</taxon>
        <taxon>Agaricomycetes</taxon>
        <taxon>Cantharellales</taxon>
        <taxon>Ceratobasidiaceae</taxon>
        <taxon>Ceratobasidium</taxon>
    </lineage>
</organism>
<evidence type="ECO:0000259" key="1">
    <source>
        <dbReference type="PROSITE" id="PS50181"/>
    </source>
</evidence>
<dbReference type="AlphaFoldDB" id="A0A5N5QB63"/>
<reference evidence="2 3" key="1">
    <citation type="journal article" date="2019" name="Fungal Biol. Biotechnol.">
        <title>Draft genome sequence of fastidious pathogen Ceratobasidium theobromae, which causes vascular-streak dieback in Theobroma cacao.</title>
        <authorList>
            <person name="Ali S.S."/>
            <person name="Asman A."/>
            <person name="Shao J."/>
            <person name="Firmansyah A.P."/>
            <person name="Susilo A.W."/>
            <person name="Rosmana A."/>
            <person name="McMahon P."/>
            <person name="Junaid M."/>
            <person name="Guest D."/>
            <person name="Kheng T.Y."/>
            <person name="Meinhardt L.W."/>
            <person name="Bailey B.A."/>
        </authorList>
    </citation>
    <scope>NUCLEOTIDE SEQUENCE [LARGE SCALE GENOMIC DNA]</scope>
    <source>
        <strain evidence="2 3">CT2</strain>
    </source>
</reference>
<keyword evidence="3" id="KW-1185">Reference proteome</keyword>
<dbReference type="InterPro" id="IPR036047">
    <property type="entry name" value="F-box-like_dom_sf"/>
</dbReference>
<dbReference type="PROSITE" id="PS50181">
    <property type="entry name" value="FBOX"/>
    <property type="match status" value="1"/>
</dbReference>
<accession>A0A5N5QB63</accession>
<gene>
    <name evidence="2" type="ORF">CTheo_7548</name>
</gene>
<feature type="domain" description="F-box" evidence="1">
    <location>
        <begin position="6"/>
        <end position="55"/>
    </location>
</feature>
<dbReference type="Proteomes" id="UP000383932">
    <property type="component" value="Unassembled WGS sequence"/>
</dbReference>
<dbReference type="OrthoDB" id="2322499at2759"/>
<dbReference type="SMART" id="SM00256">
    <property type="entry name" value="FBOX"/>
    <property type="match status" value="1"/>
</dbReference>
<dbReference type="SUPFAM" id="SSF81383">
    <property type="entry name" value="F-box domain"/>
    <property type="match status" value="1"/>
</dbReference>
<evidence type="ECO:0000313" key="2">
    <source>
        <dbReference type="EMBL" id="KAB5589012.1"/>
    </source>
</evidence>
<proteinExistence type="predicted"/>
<evidence type="ECO:0000313" key="3">
    <source>
        <dbReference type="Proteomes" id="UP000383932"/>
    </source>
</evidence>